<dbReference type="InterPro" id="IPR015946">
    <property type="entry name" value="KH_dom-like_a/b"/>
</dbReference>
<dbReference type="Gene3D" id="3.30.300.20">
    <property type="match status" value="1"/>
</dbReference>
<dbReference type="SUPFAM" id="SSF82784">
    <property type="entry name" value="OsmC-like"/>
    <property type="match status" value="1"/>
</dbReference>
<evidence type="ECO:0000313" key="1">
    <source>
        <dbReference type="EMBL" id="MEP0945718.1"/>
    </source>
</evidence>
<dbReference type="Pfam" id="PF02566">
    <property type="entry name" value="OsmC"/>
    <property type="match status" value="1"/>
</dbReference>
<dbReference type="PANTHER" id="PTHR35368:SF1">
    <property type="entry name" value="HYDROPEROXIDE REDUCTASE"/>
    <property type="match status" value="1"/>
</dbReference>
<dbReference type="InterPro" id="IPR036102">
    <property type="entry name" value="OsmC/Ohrsf"/>
</dbReference>
<dbReference type="InterPro" id="IPR052924">
    <property type="entry name" value="OsmC/Ohr_hydroprdx_reductase"/>
</dbReference>
<protein>
    <submittedName>
        <fullName evidence="1">OsmC family protein</fullName>
    </submittedName>
</protein>
<sequence>MTAAIRVKPTAATFKLRSQGKGVAQAIEIDGSQHTIQVDAAPVFGGHDEHPSPIAYALSSLISCSQVTAQLVAKDLGIQLNGFEFDISADLDTAVLVNGSRNGNPNFEQVAIRAVVNTSASATDFQILQAETERRCPIFQLFQRSGIPISNHWSIRA</sequence>
<comment type="caution">
    <text evidence="1">The sequence shown here is derived from an EMBL/GenBank/DDBJ whole genome shotgun (WGS) entry which is preliminary data.</text>
</comment>
<dbReference type="RefSeq" id="WP_190698901.1">
    <property type="nucleotide sequence ID" value="NZ_JAMPKX010000001.1"/>
</dbReference>
<proteinExistence type="predicted"/>
<evidence type="ECO:0000313" key="2">
    <source>
        <dbReference type="Proteomes" id="UP001482513"/>
    </source>
</evidence>
<reference evidence="1 2" key="1">
    <citation type="submission" date="2022-04" db="EMBL/GenBank/DDBJ databases">
        <title>Positive selection, recombination, and allopatry shape intraspecific diversity of widespread and dominant cyanobacteria.</title>
        <authorList>
            <person name="Wei J."/>
            <person name="Shu W."/>
            <person name="Hu C."/>
        </authorList>
    </citation>
    <scope>NUCLEOTIDE SEQUENCE [LARGE SCALE GENOMIC DNA]</scope>
    <source>
        <strain evidence="1 2">DQ-A4</strain>
    </source>
</reference>
<keyword evidence="2" id="KW-1185">Reference proteome</keyword>
<dbReference type="PANTHER" id="PTHR35368">
    <property type="entry name" value="HYDROPEROXIDE REDUCTASE"/>
    <property type="match status" value="1"/>
</dbReference>
<dbReference type="Proteomes" id="UP001482513">
    <property type="component" value="Unassembled WGS sequence"/>
</dbReference>
<dbReference type="EMBL" id="JAMPKX010000001">
    <property type="protein sequence ID" value="MEP0945718.1"/>
    <property type="molecule type" value="Genomic_DNA"/>
</dbReference>
<dbReference type="InterPro" id="IPR003718">
    <property type="entry name" value="OsmC/Ohr_fam"/>
</dbReference>
<accession>A0ABV0JYV5</accession>
<name>A0ABV0JYV5_9CYAN</name>
<organism evidence="1 2">
    <name type="scientific">Leptolyngbya subtilissima DQ-A4</name>
    <dbReference type="NCBI Taxonomy" id="2933933"/>
    <lineage>
        <taxon>Bacteria</taxon>
        <taxon>Bacillati</taxon>
        <taxon>Cyanobacteriota</taxon>
        <taxon>Cyanophyceae</taxon>
        <taxon>Leptolyngbyales</taxon>
        <taxon>Leptolyngbyaceae</taxon>
        <taxon>Leptolyngbya group</taxon>
        <taxon>Leptolyngbya</taxon>
    </lineage>
</organism>
<gene>
    <name evidence="1" type="ORF">NC992_02430</name>
</gene>